<protein>
    <submittedName>
        <fullName evidence="1">Uncharacterized protein</fullName>
    </submittedName>
</protein>
<organism evidence="1 2">
    <name type="scientific">Lindgomyces ingoldianus</name>
    <dbReference type="NCBI Taxonomy" id="673940"/>
    <lineage>
        <taxon>Eukaryota</taxon>
        <taxon>Fungi</taxon>
        <taxon>Dikarya</taxon>
        <taxon>Ascomycota</taxon>
        <taxon>Pezizomycotina</taxon>
        <taxon>Dothideomycetes</taxon>
        <taxon>Pleosporomycetidae</taxon>
        <taxon>Pleosporales</taxon>
        <taxon>Lindgomycetaceae</taxon>
        <taxon>Lindgomyces</taxon>
    </lineage>
</organism>
<name>A0ACB6R716_9PLEO</name>
<keyword evidence="2" id="KW-1185">Reference proteome</keyword>
<reference evidence="1" key="1">
    <citation type="journal article" date="2020" name="Stud. Mycol.">
        <title>101 Dothideomycetes genomes: a test case for predicting lifestyles and emergence of pathogens.</title>
        <authorList>
            <person name="Haridas S."/>
            <person name="Albert R."/>
            <person name="Binder M."/>
            <person name="Bloem J."/>
            <person name="Labutti K."/>
            <person name="Salamov A."/>
            <person name="Andreopoulos B."/>
            <person name="Baker S."/>
            <person name="Barry K."/>
            <person name="Bills G."/>
            <person name="Bluhm B."/>
            <person name="Cannon C."/>
            <person name="Castanera R."/>
            <person name="Culley D."/>
            <person name="Daum C."/>
            <person name="Ezra D."/>
            <person name="Gonzalez J."/>
            <person name="Henrissat B."/>
            <person name="Kuo A."/>
            <person name="Liang C."/>
            <person name="Lipzen A."/>
            <person name="Lutzoni F."/>
            <person name="Magnuson J."/>
            <person name="Mondo S."/>
            <person name="Nolan M."/>
            <person name="Ohm R."/>
            <person name="Pangilinan J."/>
            <person name="Park H.-J."/>
            <person name="Ramirez L."/>
            <person name="Alfaro M."/>
            <person name="Sun H."/>
            <person name="Tritt A."/>
            <person name="Yoshinaga Y."/>
            <person name="Zwiers L.-H."/>
            <person name="Turgeon B."/>
            <person name="Goodwin S."/>
            <person name="Spatafora J."/>
            <person name="Crous P."/>
            <person name="Grigoriev I."/>
        </authorList>
    </citation>
    <scope>NUCLEOTIDE SEQUENCE</scope>
    <source>
        <strain evidence="1">ATCC 200398</strain>
    </source>
</reference>
<dbReference type="EMBL" id="MU003497">
    <property type="protein sequence ID" value="KAF2474855.1"/>
    <property type="molecule type" value="Genomic_DNA"/>
</dbReference>
<sequence>MARDNGIGTDYVLPYPIALTIIAFLAIAMYNVIELTLVIFTTFKRRNGLYFYALLVAAWGIIPYCMGFFFKFYNITSSTSLYITLIAIGWPCMVTGQSLVLYSRLHLIARGSSAGGRWVLIMITVNAIICHVPIIVLLYGANSSNSTPFLTPYSIYEKVQITIFFLQEVVISSIYVWKTMALLRSEGGIRGRNSRIVMQHLVWVNMMIIALDITLLAIEYAGFYDIQTTYKAAVYGIKLKMEFSILNKLLDLFQGRIQDSSDDPRSRSYRTAELGTVTRKGGAKSQVTGNGTVSVSLKDGDVVKTTQVTVVRSERVLPGGAHSDVESMAESSMKVEMRRESASSSEIQIVNNGF</sequence>
<comment type="caution">
    <text evidence="1">The sequence shown here is derived from an EMBL/GenBank/DDBJ whole genome shotgun (WGS) entry which is preliminary data.</text>
</comment>
<gene>
    <name evidence="1" type="ORF">BDR25DRAFT_332169</name>
</gene>
<evidence type="ECO:0000313" key="1">
    <source>
        <dbReference type="EMBL" id="KAF2474855.1"/>
    </source>
</evidence>
<evidence type="ECO:0000313" key="2">
    <source>
        <dbReference type="Proteomes" id="UP000799755"/>
    </source>
</evidence>
<dbReference type="Proteomes" id="UP000799755">
    <property type="component" value="Unassembled WGS sequence"/>
</dbReference>
<accession>A0ACB6R716</accession>
<proteinExistence type="predicted"/>